<keyword evidence="3 4" id="KW-0067">ATP-binding</keyword>
<keyword evidence="4" id="KW-0479">Metal-binding</keyword>
<dbReference type="RefSeq" id="WP_283713059.1">
    <property type="nucleotide sequence ID" value="NZ_JASJEW010000002.1"/>
</dbReference>
<gene>
    <name evidence="5" type="ORF">QJ043_07600</name>
</gene>
<dbReference type="EMBL" id="JASJEX010000003">
    <property type="protein sequence ID" value="MDJ1129940.1"/>
    <property type="molecule type" value="Genomic_DNA"/>
</dbReference>
<dbReference type="SUPFAM" id="SSF100950">
    <property type="entry name" value="NagB/RpiA/CoA transferase-like"/>
    <property type="match status" value="1"/>
</dbReference>
<dbReference type="InterPro" id="IPR002698">
    <property type="entry name" value="FTHF_cligase"/>
</dbReference>
<dbReference type="InterPro" id="IPR037171">
    <property type="entry name" value="NagB/RpiA_transferase-like"/>
</dbReference>
<proteinExistence type="inferred from homology"/>
<evidence type="ECO:0000313" key="6">
    <source>
        <dbReference type="Proteomes" id="UP001431693"/>
    </source>
</evidence>
<dbReference type="PANTHER" id="PTHR23407:SF1">
    <property type="entry name" value="5-FORMYLTETRAHYDROFOLATE CYCLO-LIGASE"/>
    <property type="match status" value="1"/>
</dbReference>
<evidence type="ECO:0000256" key="3">
    <source>
        <dbReference type="ARBA" id="ARBA00022840"/>
    </source>
</evidence>
<dbReference type="GO" id="GO:0030272">
    <property type="term" value="F:5-formyltetrahydrofolate cyclo-ligase activity"/>
    <property type="evidence" value="ECO:0007669"/>
    <property type="project" value="UniProtKB-EC"/>
</dbReference>
<accession>A0ABT6ZLL7</accession>
<evidence type="ECO:0000256" key="4">
    <source>
        <dbReference type="RuleBase" id="RU361279"/>
    </source>
</evidence>
<dbReference type="PIRSF" id="PIRSF006806">
    <property type="entry name" value="FTHF_cligase"/>
    <property type="match status" value="1"/>
</dbReference>
<organism evidence="5 6">
    <name type="scientific">Kribbibacterium absianum</name>
    <dbReference type="NCBI Taxonomy" id="3044210"/>
    <lineage>
        <taxon>Bacteria</taxon>
        <taxon>Bacillati</taxon>
        <taxon>Actinomycetota</taxon>
        <taxon>Coriobacteriia</taxon>
        <taxon>Coriobacteriales</taxon>
        <taxon>Kribbibacteriaceae</taxon>
        <taxon>Kribbibacterium</taxon>
    </lineage>
</organism>
<dbReference type="PANTHER" id="PTHR23407">
    <property type="entry name" value="ATPASE INHIBITOR/5-FORMYLTETRAHYDROFOLATE CYCLO-LIGASE"/>
    <property type="match status" value="1"/>
</dbReference>
<comment type="cofactor">
    <cofactor evidence="4">
        <name>Mg(2+)</name>
        <dbReference type="ChEBI" id="CHEBI:18420"/>
    </cofactor>
</comment>
<evidence type="ECO:0000256" key="1">
    <source>
        <dbReference type="ARBA" id="ARBA00010638"/>
    </source>
</evidence>
<protein>
    <recommendedName>
        <fullName evidence="4">5-formyltetrahydrofolate cyclo-ligase</fullName>
        <ecNumber evidence="4">6.3.3.2</ecNumber>
    </recommendedName>
</protein>
<keyword evidence="2 4" id="KW-0547">Nucleotide-binding</keyword>
<dbReference type="NCBIfam" id="TIGR02727">
    <property type="entry name" value="MTHFS_bact"/>
    <property type="match status" value="1"/>
</dbReference>
<reference evidence="5" key="1">
    <citation type="submission" date="2023-05" db="EMBL/GenBank/DDBJ databases">
        <title>[olsenella] sp. nov., isolated from a pig farm feces dump.</title>
        <authorList>
            <person name="Chang Y.-H."/>
        </authorList>
    </citation>
    <scope>NUCLEOTIDE SEQUENCE</scope>
    <source>
        <strain evidence="5">YH-ols2217</strain>
    </source>
</reference>
<dbReference type="Proteomes" id="UP001431693">
    <property type="component" value="Unassembled WGS sequence"/>
</dbReference>
<evidence type="ECO:0000313" key="5">
    <source>
        <dbReference type="EMBL" id="MDJ1129940.1"/>
    </source>
</evidence>
<dbReference type="EC" id="6.3.3.2" evidence="4"/>
<keyword evidence="4" id="KW-0460">Magnesium</keyword>
<comment type="catalytic activity">
    <reaction evidence="4">
        <text>(6S)-5-formyl-5,6,7,8-tetrahydrofolate + ATP = (6R)-5,10-methenyltetrahydrofolate + ADP + phosphate</text>
        <dbReference type="Rhea" id="RHEA:10488"/>
        <dbReference type="ChEBI" id="CHEBI:30616"/>
        <dbReference type="ChEBI" id="CHEBI:43474"/>
        <dbReference type="ChEBI" id="CHEBI:57455"/>
        <dbReference type="ChEBI" id="CHEBI:57457"/>
        <dbReference type="ChEBI" id="CHEBI:456216"/>
        <dbReference type="EC" id="6.3.3.2"/>
    </reaction>
</comment>
<evidence type="ECO:0000256" key="2">
    <source>
        <dbReference type="ARBA" id="ARBA00022741"/>
    </source>
</evidence>
<comment type="similarity">
    <text evidence="1 4">Belongs to the 5-formyltetrahydrofolate cyclo-ligase family.</text>
</comment>
<keyword evidence="6" id="KW-1185">Reference proteome</keyword>
<dbReference type="Pfam" id="PF01812">
    <property type="entry name" value="5-FTHF_cyc-lig"/>
    <property type="match status" value="1"/>
</dbReference>
<dbReference type="InterPro" id="IPR024185">
    <property type="entry name" value="FTHF_cligase-like_sf"/>
</dbReference>
<name>A0ABT6ZLL7_9ACTN</name>
<keyword evidence="5" id="KW-0436">Ligase</keyword>
<sequence length="193" mass="20956">MGNPDIDARKKELRRRLKVLRHDLGAEKRAVADGAIANKVAALDVWRDAPVVLVYLSVGDEVDTRVLIARAWERGKRVAVPRVTGPRQMEWRVIEDFEALERTRMGVVQPLPDACPRIDGACVDEKAVALVPGLAFDRAGYRIGYGGGFFDAFLGRFVGTSVGLCRSVALVDDLGELGVLDVCDVAADLVISG</sequence>
<dbReference type="Gene3D" id="3.40.50.10420">
    <property type="entry name" value="NagB/RpiA/CoA transferase-like"/>
    <property type="match status" value="1"/>
</dbReference>
<comment type="caution">
    <text evidence="5">The sequence shown here is derived from an EMBL/GenBank/DDBJ whole genome shotgun (WGS) entry which is preliminary data.</text>
</comment>